<sequence>MSETPVCTCIKRAVETRYGTTKLVQVLDPFCQIPVHKERGSTAYEPTYARKAKE</sequence>
<dbReference type="Proteomes" id="UP000273593">
    <property type="component" value="Segment"/>
</dbReference>
<dbReference type="KEGG" id="vg:55006909"/>
<organism evidence="1 2">
    <name type="scientific">Arthrobacter phage Yang</name>
    <dbReference type="NCBI Taxonomy" id="2419970"/>
    <lineage>
        <taxon>Viruses</taxon>
        <taxon>Duplodnaviria</taxon>
        <taxon>Heunggongvirae</taxon>
        <taxon>Uroviricota</taxon>
        <taxon>Caudoviricetes</taxon>
        <taxon>Casidaviridae</taxon>
        <taxon>Yangvirus</taxon>
        <taxon>Yangvirus yang</taxon>
        <taxon>Arthobacter virus Yang</taxon>
    </lineage>
</organism>
<proteinExistence type="predicted"/>
<gene>
    <name evidence="1" type="primary">64</name>
    <name evidence="1" type="ORF">PBI_YANG_64</name>
</gene>
<accession>A0A3G2KJL6</accession>
<dbReference type="EMBL" id="MH834629">
    <property type="protein sequence ID" value="AYN59149.1"/>
    <property type="molecule type" value="Genomic_DNA"/>
</dbReference>
<name>A0A3G2KJL6_9CAUD</name>
<reference evidence="2" key="1">
    <citation type="submission" date="2018-09" db="EMBL/GenBank/DDBJ databases">
        <authorList>
            <person name="Rimple P.A."/>
            <person name="Stoner T.H."/>
            <person name="Garlena R.A."/>
            <person name="Russell D.A."/>
            <person name="Pope W.H."/>
            <person name="Jacobs-Sera D."/>
            <person name="Hatfull G.F."/>
        </authorList>
    </citation>
    <scope>NUCLEOTIDE SEQUENCE [LARGE SCALE GENOMIC DNA]</scope>
</reference>
<dbReference type="RefSeq" id="YP_009815682.1">
    <property type="nucleotide sequence ID" value="NC_048097.1"/>
</dbReference>
<keyword evidence="2" id="KW-1185">Reference proteome</keyword>
<dbReference type="GeneID" id="55006909"/>
<evidence type="ECO:0000313" key="1">
    <source>
        <dbReference type="EMBL" id="AYN59149.1"/>
    </source>
</evidence>
<protein>
    <submittedName>
        <fullName evidence="1">Uncharacterized protein</fullName>
    </submittedName>
</protein>
<evidence type="ECO:0000313" key="2">
    <source>
        <dbReference type="Proteomes" id="UP000273593"/>
    </source>
</evidence>